<sequence length="593" mass="63590">MAQCLCLHCVKAIVDTWSSDLTIEVTYRQEGEAILDATPTFTQPPLTEIIRMESFDVEVMEQQRQREVEFRKHLANGIPLGSPCCERHRVLLADANSNNGTQPRKNARPDTASNTVGIKETITSGTALLPFCQSCAEVHLFLEPGQYIAPVDQCFCASRIMATACWFCEVEHKEALKQSYIQECTVGLPSSRAILTCGCGQEAGRPDLRLCAGCGGMVKATSKPLGGKFVPTFPNMAGMLVRFRPYAAKVMAWFEPDDSRQSGTASKAKDHSVMSEAASAALLQPPQATVGTSKRKESVAPEVSGSVSEAKKCKNMPTPETDTTGSSISPNAQRDESNMVPPSTFHGPASVFRSASRGLSHVVGGPTSNPANAAEKAKQYVPQQSQAPAYAMNVEGASKRKRSLGPALDDLLPVSKKQKSMPTPKTGTIKDGIPPNAQGYQGSMGPVSAFRGSPSGPAIDSGERSHVIHGLTSDQANVRDQATQGTPQQTESIAAKIDRPMFTDAQLVEFQRFAINCVQANYVPLAQPSAKVRANELFEQNKTAHLSPSTVADLLKICGTSDKDIATVVKNAGGRPWPSGEDVMFAVCFNVDN</sequence>
<organism evidence="1 2">
    <name type="scientific">Vermiconidia calcicola</name>
    <dbReference type="NCBI Taxonomy" id="1690605"/>
    <lineage>
        <taxon>Eukaryota</taxon>
        <taxon>Fungi</taxon>
        <taxon>Dikarya</taxon>
        <taxon>Ascomycota</taxon>
        <taxon>Pezizomycotina</taxon>
        <taxon>Dothideomycetes</taxon>
        <taxon>Dothideomycetidae</taxon>
        <taxon>Mycosphaerellales</taxon>
        <taxon>Extremaceae</taxon>
        <taxon>Vermiconidia</taxon>
    </lineage>
</organism>
<accession>A0ACC3MNX7</accession>
<dbReference type="Proteomes" id="UP001281147">
    <property type="component" value="Unassembled WGS sequence"/>
</dbReference>
<dbReference type="EMBL" id="JAUTXU010000188">
    <property type="protein sequence ID" value="KAK3700205.1"/>
    <property type="molecule type" value="Genomic_DNA"/>
</dbReference>
<reference evidence="1" key="1">
    <citation type="submission" date="2023-07" db="EMBL/GenBank/DDBJ databases">
        <title>Black Yeasts Isolated from many extreme environments.</title>
        <authorList>
            <person name="Coleine C."/>
            <person name="Stajich J.E."/>
            <person name="Selbmann L."/>
        </authorList>
    </citation>
    <scope>NUCLEOTIDE SEQUENCE</scope>
    <source>
        <strain evidence="1">CCFEE 5714</strain>
    </source>
</reference>
<keyword evidence="2" id="KW-1185">Reference proteome</keyword>
<gene>
    <name evidence="1" type="ORF">LTR37_016084</name>
</gene>
<protein>
    <submittedName>
        <fullName evidence="1">Uncharacterized protein</fullName>
    </submittedName>
</protein>
<proteinExistence type="predicted"/>
<comment type="caution">
    <text evidence="1">The sequence shown here is derived from an EMBL/GenBank/DDBJ whole genome shotgun (WGS) entry which is preliminary data.</text>
</comment>
<evidence type="ECO:0000313" key="2">
    <source>
        <dbReference type="Proteomes" id="UP001281147"/>
    </source>
</evidence>
<name>A0ACC3MNX7_9PEZI</name>
<evidence type="ECO:0000313" key="1">
    <source>
        <dbReference type="EMBL" id="KAK3700205.1"/>
    </source>
</evidence>